<evidence type="ECO:0000313" key="4">
    <source>
        <dbReference type="EMBL" id="CAF9933849.1"/>
    </source>
</evidence>
<dbReference type="AlphaFoldDB" id="A0A8H3IYY8"/>
<feature type="non-terminal residue" evidence="4">
    <location>
        <position position="1"/>
    </location>
</feature>
<feature type="repeat" description="ANK" evidence="3">
    <location>
        <begin position="127"/>
        <end position="159"/>
    </location>
</feature>
<keyword evidence="1" id="KW-0677">Repeat</keyword>
<dbReference type="PANTHER" id="PTHR24171:SF9">
    <property type="entry name" value="ANKYRIN REPEAT DOMAIN-CONTAINING PROTEIN 39"/>
    <property type="match status" value="1"/>
</dbReference>
<accession>A0A8H3IYY8</accession>
<protein>
    <submittedName>
        <fullName evidence="4">B-cell lymphoma 3 protein</fullName>
    </submittedName>
</protein>
<dbReference type="InterPro" id="IPR002110">
    <property type="entry name" value="Ankyrin_rpt"/>
</dbReference>
<dbReference type="PANTHER" id="PTHR24171">
    <property type="entry name" value="ANKYRIN REPEAT DOMAIN-CONTAINING PROTEIN 39-RELATED"/>
    <property type="match status" value="1"/>
</dbReference>
<keyword evidence="2 3" id="KW-0040">ANK repeat</keyword>
<dbReference type="Gene3D" id="1.25.40.20">
    <property type="entry name" value="Ankyrin repeat-containing domain"/>
    <property type="match status" value="4"/>
</dbReference>
<name>A0A8H3IYY8_9LECA</name>
<gene>
    <name evidence="4" type="primary">BCL3_1</name>
    <name evidence="4" type="ORF">HETSPECPRED_009025</name>
</gene>
<evidence type="ECO:0000256" key="1">
    <source>
        <dbReference type="ARBA" id="ARBA00022737"/>
    </source>
</evidence>
<reference evidence="4" key="1">
    <citation type="submission" date="2021-03" db="EMBL/GenBank/DDBJ databases">
        <authorList>
            <person name="Tagirdzhanova G."/>
        </authorList>
    </citation>
    <scope>NUCLEOTIDE SEQUENCE</scope>
</reference>
<dbReference type="SMART" id="SM00248">
    <property type="entry name" value="ANK"/>
    <property type="match status" value="8"/>
</dbReference>
<evidence type="ECO:0000256" key="2">
    <source>
        <dbReference type="ARBA" id="ARBA00023043"/>
    </source>
</evidence>
<dbReference type="Pfam" id="PF12796">
    <property type="entry name" value="Ank_2"/>
    <property type="match status" value="3"/>
</dbReference>
<dbReference type="EMBL" id="CAJPDS010000070">
    <property type="protein sequence ID" value="CAF9933849.1"/>
    <property type="molecule type" value="Genomic_DNA"/>
</dbReference>
<dbReference type="OrthoDB" id="20872at2759"/>
<dbReference type="InterPro" id="IPR036770">
    <property type="entry name" value="Ankyrin_rpt-contain_sf"/>
</dbReference>
<feature type="repeat" description="ANK" evidence="3">
    <location>
        <begin position="232"/>
        <end position="264"/>
    </location>
</feature>
<comment type="caution">
    <text evidence="4">The sequence shown here is derived from an EMBL/GenBank/DDBJ whole genome shotgun (WGS) entry which is preliminary data.</text>
</comment>
<evidence type="ECO:0000256" key="3">
    <source>
        <dbReference type="PROSITE-ProRule" id="PRU00023"/>
    </source>
</evidence>
<evidence type="ECO:0000313" key="5">
    <source>
        <dbReference type="Proteomes" id="UP000664521"/>
    </source>
</evidence>
<proteinExistence type="predicted"/>
<keyword evidence="5" id="KW-1185">Reference proteome</keyword>
<dbReference type="PROSITE" id="PS50297">
    <property type="entry name" value="ANK_REP_REGION"/>
    <property type="match status" value="4"/>
</dbReference>
<dbReference type="SUPFAM" id="SSF48403">
    <property type="entry name" value="Ankyrin repeat"/>
    <property type="match status" value="1"/>
</dbReference>
<feature type="repeat" description="ANK" evidence="3">
    <location>
        <begin position="58"/>
        <end position="80"/>
    </location>
</feature>
<sequence length="324" mass="36172">RGHQDIVQMLLNAKNIDVNVSTDRNRTALHYAANMGHQDIVQMLLNAKTIDVNVSTNRTWTALHYAANMGHQDIVQMLLNAINIDVNVMKNDKSWTPLHCAAKHDHKNIAQMLLNAKDIDVNPKTDTGSTPLHIAARLGHVNIVKILLDNNADTNAENESHRTALTEAIRACEEDTAILLIRRGSPFMSAGKHSPPPLHVACKYSCPRVVKALIKKAKSSGQLQAMLEAGYEGFWPLHLAVSQDSLEITSQLIEAGADVNLRDKNQKTPLIRAATNGNIPVMDYLLARNAFRYTKDRTGQDYLQILKRKHPDKYDTQISQLFRS</sequence>
<dbReference type="Proteomes" id="UP000664521">
    <property type="component" value="Unassembled WGS sequence"/>
</dbReference>
<dbReference type="PROSITE" id="PS50088">
    <property type="entry name" value="ANK_REPEAT"/>
    <property type="match status" value="4"/>
</dbReference>
<feature type="repeat" description="ANK" evidence="3">
    <location>
        <begin position="24"/>
        <end position="46"/>
    </location>
</feature>
<dbReference type="PRINTS" id="PR01415">
    <property type="entry name" value="ANKYRIN"/>
</dbReference>
<organism evidence="4 5">
    <name type="scientific">Heterodermia speciosa</name>
    <dbReference type="NCBI Taxonomy" id="116794"/>
    <lineage>
        <taxon>Eukaryota</taxon>
        <taxon>Fungi</taxon>
        <taxon>Dikarya</taxon>
        <taxon>Ascomycota</taxon>
        <taxon>Pezizomycotina</taxon>
        <taxon>Lecanoromycetes</taxon>
        <taxon>OSLEUM clade</taxon>
        <taxon>Lecanoromycetidae</taxon>
        <taxon>Caliciales</taxon>
        <taxon>Physciaceae</taxon>
        <taxon>Heterodermia</taxon>
    </lineage>
</organism>